<dbReference type="SUPFAM" id="SSF51735">
    <property type="entry name" value="NAD(P)-binding Rossmann-fold domains"/>
    <property type="match status" value="1"/>
</dbReference>
<dbReference type="InterPro" id="IPR036291">
    <property type="entry name" value="NAD(P)-bd_dom_sf"/>
</dbReference>
<evidence type="ECO:0000256" key="1">
    <source>
        <dbReference type="ARBA" id="ARBA00022516"/>
    </source>
</evidence>
<dbReference type="Gene3D" id="3.40.50.720">
    <property type="entry name" value="NAD(P)-binding Rossmann-like Domain"/>
    <property type="match status" value="1"/>
</dbReference>
<dbReference type="GO" id="GO:0000253">
    <property type="term" value="F:3-beta-hydroxysteroid 3-dehydrogenase (NADP+) activity"/>
    <property type="evidence" value="ECO:0007669"/>
    <property type="project" value="TreeGrafter"/>
</dbReference>
<dbReference type="OrthoDB" id="331544at2759"/>
<comment type="caution">
    <text evidence="8">The sequence shown here is derived from an EMBL/GenBank/DDBJ whole genome shotgun (WGS) entry which is preliminary data.</text>
</comment>
<dbReference type="PANTHER" id="PTHR43647:SF1">
    <property type="entry name" value="3-KETO-STEROID REDUCTASE ERG27"/>
    <property type="match status" value="1"/>
</dbReference>
<feature type="transmembrane region" description="Helical" evidence="7">
    <location>
        <begin position="342"/>
        <end position="361"/>
    </location>
</feature>
<organism evidence="8 9">
    <name type="scientific">Cronartium quercuum f. sp. fusiforme G11</name>
    <dbReference type="NCBI Taxonomy" id="708437"/>
    <lineage>
        <taxon>Eukaryota</taxon>
        <taxon>Fungi</taxon>
        <taxon>Dikarya</taxon>
        <taxon>Basidiomycota</taxon>
        <taxon>Pucciniomycotina</taxon>
        <taxon>Pucciniomycetes</taxon>
        <taxon>Pucciniales</taxon>
        <taxon>Coleosporiaceae</taxon>
        <taxon>Cronartium</taxon>
    </lineage>
</organism>
<dbReference type="GO" id="GO:0006694">
    <property type="term" value="P:steroid biosynthetic process"/>
    <property type="evidence" value="ECO:0007669"/>
    <property type="project" value="UniProtKB-KW"/>
</dbReference>
<proteinExistence type="inferred from homology"/>
<evidence type="ECO:0000313" key="8">
    <source>
        <dbReference type="EMBL" id="KAG0150311.1"/>
    </source>
</evidence>
<dbReference type="GO" id="GO:0005811">
    <property type="term" value="C:lipid droplet"/>
    <property type="evidence" value="ECO:0007669"/>
    <property type="project" value="TreeGrafter"/>
</dbReference>
<sequence>MTENDDARFPPAPVILLTGANGAVGLGISLRLLHQLSQPNQADVSRCNVGDCSPGTKPACFTVGGYEEEDFQSAYATPNGLTLLLGCRSRTKAEDARATLLRRLKRLFAKESADDQVVSAYTFIDRVTGQVETISFEIYRQRWLANLRIEFLELDLSDLSSIFRAVDVLKQRYGYISHLLLNAGGAAFIGLDWPKAIRGFCRNFLEAVTFPDYMLEGRSTETNDKLGHTWQLNVFGHYLLARLSLPLLSRAPTLGPARIIWTSSLDGMAKFFEPRDYQCLESLQGYKSTKYQVGLLGWAFNSVIQAHEAAAKKEKEMSGPQLVAPAAIHSLVAHPGIVAGNMFAHIIGVVLNYVMLIVFYFTRTILGSPHHVASPYKAGLVWTFASLGASPTDLLHGPSVQADVNQRPFRLGARCDRLGSEYVALEYSDEGQVDQRWFDQAHAEHLLDRCDQLYTVHARKHRIDTITKPT</sequence>
<evidence type="ECO:0000256" key="2">
    <source>
        <dbReference type="ARBA" id="ARBA00022857"/>
    </source>
</evidence>
<evidence type="ECO:0008006" key="10">
    <source>
        <dbReference type="Google" id="ProtNLM"/>
    </source>
</evidence>
<evidence type="ECO:0000256" key="4">
    <source>
        <dbReference type="ARBA" id="ARBA00023002"/>
    </source>
</evidence>
<comment type="similarity">
    <text evidence="6">Belongs to the short-chain dehydrogenases/reductases (SDR) family. ERG27 subfamily.</text>
</comment>
<evidence type="ECO:0000256" key="6">
    <source>
        <dbReference type="ARBA" id="ARBA00023593"/>
    </source>
</evidence>
<name>A0A9P6NNB3_9BASI</name>
<keyword evidence="2" id="KW-0521">NADP</keyword>
<keyword evidence="3" id="KW-0752">Steroid biosynthesis</keyword>
<dbReference type="PANTHER" id="PTHR43647">
    <property type="entry name" value="DEHYDROGENASE"/>
    <property type="match status" value="1"/>
</dbReference>
<evidence type="ECO:0000256" key="3">
    <source>
        <dbReference type="ARBA" id="ARBA00022955"/>
    </source>
</evidence>
<protein>
    <recommendedName>
        <fullName evidence="10">3-keto-steroid reductase</fullName>
    </recommendedName>
</protein>
<keyword evidence="5" id="KW-0443">Lipid metabolism</keyword>
<dbReference type="AlphaFoldDB" id="A0A9P6NNB3"/>
<reference evidence="8" key="1">
    <citation type="submission" date="2013-11" db="EMBL/GenBank/DDBJ databases">
        <title>Genome sequence of the fusiform rust pathogen reveals effectors for host alternation and coevolution with pine.</title>
        <authorList>
            <consortium name="DOE Joint Genome Institute"/>
            <person name="Smith K."/>
            <person name="Pendleton A."/>
            <person name="Kubisiak T."/>
            <person name="Anderson C."/>
            <person name="Salamov A."/>
            <person name="Aerts A."/>
            <person name="Riley R."/>
            <person name="Clum A."/>
            <person name="Lindquist E."/>
            <person name="Ence D."/>
            <person name="Campbell M."/>
            <person name="Kronenberg Z."/>
            <person name="Feau N."/>
            <person name="Dhillon B."/>
            <person name="Hamelin R."/>
            <person name="Burleigh J."/>
            <person name="Smith J."/>
            <person name="Yandell M."/>
            <person name="Nelson C."/>
            <person name="Grigoriev I."/>
            <person name="Davis J."/>
        </authorList>
    </citation>
    <scope>NUCLEOTIDE SEQUENCE</scope>
    <source>
        <strain evidence="8">G11</strain>
    </source>
</reference>
<keyword evidence="7" id="KW-0472">Membrane</keyword>
<dbReference type="GO" id="GO:0005741">
    <property type="term" value="C:mitochondrial outer membrane"/>
    <property type="evidence" value="ECO:0007669"/>
    <property type="project" value="TreeGrafter"/>
</dbReference>
<keyword evidence="1" id="KW-0444">Lipid biosynthesis</keyword>
<keyword evidence="7" id="KW-0812">Transmembrane</keyword>
<evidence type="ECO:0000256" key="5">
    <source>
        <dbReference type="ARBA" id="ARBA00023098"/>
    </source>
</evidence>
<accession>A0A9P6NNB3</accession>
<dbReference type="Proteomes" id="UP000886653">
    <property type="component" value="Unassembled WGS sequence"/>
</dbReference>
<keyword evidence="7" id="KW-1133">Transmembrane helix</keyword>
<evidence type="ECO:0000256" key="7">
    <source>
        <dbReference type="SAM" id="Phobius"/>
    </source>
</evidence>
<evidence type="ECO:0000313" key="9">
    <source>
        <dbReference type="Proteomes" id="UP000886653"/>
    </source>
</evidence>
<dbReference type="EMBL" id="MU167220">
    <property type="protein sequence ID" value="KAG0150311.1"/>
    <property type="molecule type" value="Genomic_DNA"/>
</dbReference>
<gene>
    <name evidence="8" type="ORF">CROQUDRAFT_73125</name>
</gene>
<dbReference type="GO" id="GO:0005789">
    <property type="term" value="C:endoplasmic reticulum membrane"/>
    <property type="evidence" value="ECO:0007669"/>
    <property type="project" value="TreeGrafter"/>
</dbReference>
<keyword evidence="4" id="KW-0560">Oxidoreductase</keyword>
<keyword evidence="9" id="KW-1185">Reference proteome</keyword>
<dbReference type="InterPro" id="IPR051593">
    <property type="entry name" value="Ergosterol_Biosynth_ERG27"/>
</dbReference>